<dbReference type="RefSeq" id="WP_108436661.1">
    <property type="nucleotide sequence ID" value="NZ_CP028918.1"/>
</dbReference>
<evidence type="ECO:0008006" key="4">
    <source>
        <dbReference type="Google" id="ProtNLM"/>
    </source>
</evidence>
<keyword evidence="1" id="KW-0812">Transmembrane</keyword>
<feature type="transmembrane region" description="Helical" evidence="1">
    <location>
        <begin position="70"/>
        <end position="90"/>
    </location>
</feature>
<gene>
    <name evidence="2" type="ORF">HYN69_16220</name>
</gene>
<dbReference type="EMBL" id="CP028918">
    <property type="protein sequence ID" value="AWB49844.1"/>
    <property type="molecule type" value="Genomic_DNA"/>
</dbReference>
<keyword evidence="1" id="KW-0472">Membrane</keyword>
<dbReference type="Proteomes" id="UP000244496">
    <property type="component" value="Chromosome"/>
</dbReference>
<evidence type="ECO:0000313" key="3">
    <source>
        <dbReference type="Proteomes" id="UP000244496"/>
    </source>
</evidence>
<keyword evidence="1" id="KW-1133">Transmembrane helix</keyword>
<reference evidence="2 3" key="1">
    <citation type="submission" date="2018-04" db="EMBL/GenBank/DDBJ databases">
        <title>Genome sequencing of Gemmobacter.</title>
        <authorList>
            <person name="Yi H."/>
            <person name="Baek M.-G."/>
        </authorList>
    </citation>
    <scope>NUCLEOTIDE SEQUENCE [LARGE SCALE GENOMIC DNA]</scope>
    <source>
        <strain evidence="2 3">HYN0069</strain>
    </source>
</reference>
<dbReference type="KEGG" id="geh:HYN69_16220"/>
<keyword evidence="3" id="KW-1185">Reference proteome</keyword>
<name>A0A2S0UPW4_9RHOB</name>
<dbReference type="AlphaFoldDB" id="A0A2S0UPW4"/>
<proteinExistence type="predicted"/>
<evidence type="ECO:0000313" key="2">
    <source>
        <dbReference type="EMBL" id="AWB49844.1"/>
    </source>
</evidence>
<accession>A0A2S0UPW4</accession>
<dbReference type="OrthoDB" id="7632202at2"/>
<sequence>MIGLLRLAVFGLIVLTLVYWLALVYARSVRRERLEKEYDEGSIDGDVRGGRDDYIAQGMDEYEHGLKRKLLWLVYILPIGTVLVLVWLNFEG</sequence>
<organism evidence="2 3">
    <name type="scientific">Paragemmobacter aquarius</name>
    <dbReference type="NCBI Taxonomy" id="2169400"/>
    <lineage>
        <taxon>Bacteria</taxon>
        <taxon>Pseudomonadati</taxon>
        <taxon>Pseudomonadota</taxon>
        <taxon>Alphaproteobacteria</taxon>
        <taxon>Rhodobacterales</taxon>
        <taxon>Paracoccaceae</taxon>
        <taxon>Paragemmobacter</taxon>
    </lineage>
</organism>
<feature type="transmembrane region" description="Helical" evidence="1">
    <location>
        <begin position="6"/>
        <end position="26"/>
    </location>
</feature>
<evidence type="ECO:0000256" key="1">
    <source>
        <dbReference type="SAM" id="Phobius"/>
    </source>
</evidence>
<protein>
    <recommendedName>
        <fullName evidence="4">Cation/multidrug efflux pump</fullName>
    </recommendedName>
</protein>